<feature type="transmembrane region" description="Helical" evidence="1">
    <location>
        <begin position="111"/>
        <end position="132"/>
    </location>
</feature>
<dbReference type="AlphaFoldDB" id="A0AAV2TA32"/>
<keyword evidence="1" id="KW-0812">Transmembrane</keyword>
<proteinExistence type="predicted"/>
<sequence length="143" mass="15795">MIIQVRRLSAVVLGIAVSCLIVALATRGWRCGNMFTECKSDREMILFVLSLLLIGLILIFVVFMMDLIAFCSNQVVVERSYVTARFVILYIGTGALLAAVLLYTIRFNTEWSYFLAICGTIMATQISILALMTSKCTGGQCTC</sequence>
<evidence type="ECO:0000256" key="1">
    <source>
        <dbReference type="SAM" id="Phobius"/>
    </source>
</evidence>
<gene>
    <name evidence="2" type="ORF">CDAUBV1_LOCUS5780</name>
</gene>
<protein>
    <submittedName>
        <fullName evidence="2">Uncharacterized protein</fullName>
    </submittedName>
</protein>
<comment type="caution">
    <text evidence="2">The sequence shown here is derived from an EMBL/GenBank/DDBJ whole genome shotgun (WGS) entry which is preliminary data.</text>
</comment>
<dbReference type="Proteomes" id="UP001497525">
    <property type="component" value="Unassembled WGS sequence"/>
</dbReference>
<keyword evidence="1" id="KW-1133">Transmembrane helix</keyword>
<evidence type="ECO:0000313" key="2">
    <source>
        <dbReference type="EMBL" id="CAL5132899.1"/>
    </source>
</evidence>
<dbReference type="PROSITE" id="PS51257">
    <property type="entry name" value="PROKAR_LIPOPROTEIN"/>
    <property type="match status" value="1"/>
</dbReference>
<reference evidence="2" key="1">
    <citation type="submission" date="2024-06" db="EMBL/GenBank/DDBJ databases">
        <authorList>
            <person name="Liu X."/>
            <person name="Lenzi L."/>
            <person name="Haldenby T S."/>
            <person name="Uol C."/>
        </authorList>
    </citation>
    <scope>NUCLEOTIDE SEQUENCE</scope>
</reference>
<organism evidence="2 3">
    <name type="scientific">Calicophoron daubneyi</name>
    <name type="common">Rumen fluke</name>
    <name type="synonym">Paramphistomum daubneyi</name>
    <dbReference type="NCBI Taxonomy" id="300641"/>
    <lineage>
        <taxon>Eukaryota</taxon>
        <taxon>Metazoa</taxon>
        <taxon>Spiralia</taxon>
        <taxon>Lophotrochozoa</taxon>
        <taxon>Platyhelminthes</taxon>
        <taxon>Trematoda</taxon>
        <taxon>Digenea</taxon>
        <taxon>Plagiorchiida</taxon>
        <taxon>Pronocephalata</taxon>
        <taxon>Paramphistomoidea</taxon>
        <taxon>Paramphistomidae</taxon>
        <taxon>Calicophoron</taxon>
    </lineage>
</organism>
<dbReference type="EMBL" id="CAXLJL010000145">
    <property type="protein sequence ID" value="CAL5132899.1"/>
    <property type="molecule type" value="Genomic_DNA"/>
</dbReference>
<feature type="transmembrane region" description="Helical" evidence="1">
    <location>
        <begin position="82"/>
        <end position="105"/>
    </location>
</feature>
<accession>A0AAV2TA32</accession>
<feature type="transmembrane region" description="Helical" evidence="1">
    <location>
        <begin position="45"/>
        <end position="70"/>
    </location>
</feature>
<keyword evidence="1" id="KW-0472">Membrane</keyword>
<evidence type="ECO:0000313" key="3">
    <source>
        <dbReference type="Proteomes" id="UP001497525"/>
    </source>
</evidence>
<feature type="transmembrane region" description="Helical" evidence="1">
    <location>
        <begin position="7"/>
        <end position="25"/>
    </location>
</feature>
<name>A0AAV2TA32_CALDB</name>